<sequence length="548" mass="60156">MSTDTEDMLAALVGLTPDQIADAVMSMPADLIQPLLGMLGATEEERPQTPAEQAMALDEGYVLREHLRYLSDRLTAAVKRVEAGENVRVAVSMPPRTGKSTMVSTYFVVWALARNPRWKIGLISHDPSLAIGWSRTVRGLVEANGAQLGLSIAPDAGAVSEWQTPERGGVTARSAPGQSITGRGFNILLIDDIVRDYAAAHSEVNRKAVWEWWTANAVTRLEPPSLVIAIGTRWHEDDFIARLLSDDYEGNPADWEVISFPAIAEENDVLGREVGEPLLSPLDVNETPDKAIARWADIKSTVGSYNWASQFQQAPAPAAGAIFNMGWWRYWTLDPSRATEDGKVRLITPSSMLGAKWLDSWDMAFKDKPTSDYVVGQRWVRHGANRFLMLQSRDRRDFPATLAEMEAFKTQEWGHHVHLRLVEDKANGTAVIATLHDKISGLKPINPTTSKEARARAVTPEVESGNVYLPNPAEYPWVSDLLSELRSFPTGAHDDQVDALTQALMELREDGTGSRIGTPQAAPPMTINRAAASRTIIRRGGGGTGLGR</sequence>
<protein>
    <submittedName>
        <fullName evidence="1">Terminase large subunit</fullName>
    </submittedName>
</protein>
<proteinExistence type="predicted"/>
<gene>
    <name evidence="1" type="primary">11</name>
    <name evidence="1" type="ORF">SEA_NICOLE72_11</name>
</gene>
<dbReference type="EMBL" id="OR159674">
    <property type="protein sequence ID" value="WKW87048.1"/>
    <property type="molecule type" value="Genomic_DNA"/>
</dbReference>
<name>A0ACD4UHQ2_9CAUD</name>
<organism evidence="1 2">
    <name type="scientific">Microbacterium phage Nicole72</name>
    <dbReference type="NCBI Taxonomy" id="3062838"/>
    <lineage>
        <taxon>Viruses</taxon>
        <taxon>Duplodnaviria</taxon>
        <taxon>Heunggongvirae</taxon>
        <taxon>Uroviricota</taxon>
        <taxon>Caudoviricetes</taxon>
        <taxon>Hodgkinviridae</taxon>
        <taxon>Meganvirus</taxon>
        <taxon>Meganvirus nichole72</taxon>
    </lineage>
</organism>
<keyword evidence="2" id="KW-1185">Reference proteome</keyword>
<evidence type="ECO:0000313" key="1">
    <source>
        <dbReference type="EMBL" id="WKW87048.1"/>
    </source>
</evidence>
<dbReference type="Proteomes" id="UP001654554">
    <property type="component" value="Segment"/>
</dbReference>
<evidence type="ECO:0000313" key="2">
    <source>
        <dbReference type="Proteomes" id="UP001654554"/>
    </source>
</evidence>
<accession>A0ACD4UHQ2</accession>
<reference evidence="1" key="1">
    <citation type="submission" date="2023-06" db="EMBL/GenBank/DDBJ databases">
        <authorList>
            <person name="Byrum C.A."/>
            <person name="Fullante V.A."/>
            <person name="Ghosh G."/>
            <person name="Ivey A.L."/>
            <person name="Joby C.P."/>
            <person name="Johnson E."/>
            <person name="Kamil H.A."/>
            <person name="Martinez L."/>
            <person name="Tutelo G.A."/>
            <person name="Wilson D."/>
            <person name="Ziegler A.J."/>
            <person name="Garlena R.A."/>
            <person name="Russell D.A."/>
            <person name="Jacobs-Sera D."/>
            <person name="Hatfull G.F."/>
        </authorList>
    </citation>
    <scope>NUCLEOTIDE SEQUENCE</scope>
</reference>